<gene>
    <name evidence="3" type="ORF">Taro_049861</name>
</gene>
<sequence>MVTSPVGCPRFFVSQAVSSGLCSGTCVVPSRFVSSDLDTLTPVFELHIRLRERRQWDSDTCVVVFGWSPQLLDFSRGAAARPFVHGCETERLRPVRRRRTQIKYVIGLMSLAEAFRHSRLPSCLCHGRGPSDLAPILSLLLHKSLRRLAVLCSLWPFPTTWSAVNLCDKTFRPPNLVASELSEFESLQAVKPPDLLEPFEKLFKLIAEASRVMVDKGNSAPSARARSTVPLSEMATCELMSRRKKCVSRGAKCGRPAETDIPVAASSHSAPQSLERTMPSKHSRSVPALTEVTASGRDKAARRDKRTGPRPGSGVEMRRNEDALVWWRKSENPSSKPPPLLALPPELLLFISKGYYIEEFYRATQEQLASFGTLLLWVESSWASIEARVAEAEAKLEVEKTLRAEEAEKADRLLQDEKKALKAEQEAHEETKAVTARLVAEEQKNAIDDTIVDYRESDELKAEAVKLFK</sequence>
<evidence type="ECO:0000313" key="3">
    <source>
        <dbReference type="EMBL" id="MQM16900.1"/>
    </source>
</evidence>
<organism evidence="3 4">
    <name type="scientific">Colocasia esculenta</name>
    <name type="common">Wild taro</name>
    <name type="synonym">Arum esculentum</name>
    <dbReference type="NCBI Taxonomy" id="4460"/>
    <lineage>
        <taxon>Eukaryota</taxon>
        <taxon>Viridiplantae</taxon>
        <taxon>Streptophyta</taxon>
        <taxon>Embryophyta</taxon>
        <taxon>Tracheophyta</taxon>
        <taxon>Spermatophyta</taxon>
        <taxon>Magnoliopsida</taxon>
        <taxon>Liliopsida</taxon>
        <taxon>Araceae</taxon>
        <taxon>Aroideae</taxon>
        <taxon>Colocasieae</taxon>
        <taxon>Colocasia</taxon>
    </lineage>
</organism>
<evidence type="ECO:0000256" key="1">
    <source>
        <dbReference type="SAM" id="Coils"/>
    </source>
</evidence>
<evidence type="ECO:0000313" key="4">
    <source>
        <dbReference type="Proteomes" id="UP000652761"/>
    </source>
</evidence>
<comment type="caution">
    <text evidence="3">The sequence shown here is derived from an EMBL/GenBank/DDBJ whole genome shotgun (WGS) entry which is preliminary data.</text>
</comment>
<reference evidence="3" key="1">
    <citation type="submission" date="2017-07" db="EMBL/GenBank/DDBJ databases">
        <title>Taro Niue Genome Assembly and Annotation.</title>
        <authorList>
            <person name="Atibalentja N."/>
            <person name="Keating K."/>
            <person name="Fields C.J."/>
        </authorList>
    </citation>
    <scope>NUCLEOTIDE SEQUENCE</scope>
    <source>
        <strain evidence="3">Niue_2</strain>
        <tissue evidence="3">Leaf</tissue>
    </source>
</reference>
<proteinExistence type="predicted"/>
<keyword evidence="1" id="KW-0175">Coiled coil</keyword>
<keyword evidence="4" id="KW-1185">Reference proteome</keyword>
<feature type="coiled-coil region" evidence="1">
    <location>
        <begin position="389"/>
        <end position="434"/>
    </location>
</feature>
<feature type="compositionally biased region" description="Polar residues" evidence="2">
    <location>
        <begin position="266"/>
        <end position="275"/>
    </location>
</feature>
<protein>
    <submittedName>
        <fullName evidence="3">Uncharacterized protein</fullName>
    </submittedName>
</protein>
<name>A0A843XCA7_COLES</name>
<dbReference type="AlphaFoldDB" id="A0A843XCA7"/>
<accession>A0A843XCA7</accession>
<dbReference type="EMBL" id="NMUH01007237">
    <property type="protein sequence ID" value="MQM16900.1"/>
    <property type="molecule type" value="Genomic_DNA"/>
</dbReference>
<evidence type="ECO:0000256" key="2">
    <source>
        <dbReference type="SAM" id="MobiDB-lite"/>
    </source>
</evidence>
<feature type="region of interest" description="Disordered" evidence="2">
    <location>
        <begin position="257"/>
        <end position="317"/>
    </location>
</feature>
<dbReference type="Proteomes" id="UP000652761">
    <property type="component" value="Unassembled WGS sequence"/>
</dbReference>